<dbReference type="InterPro" id="IPR036397">
    <property type="entry name" value="RNaseH_sf"/>
</dbReference>
<dbReference type="Pfam" id="PF13456">
    <property type="entry name" value="RVT_3"/>
    <property type="match status" value="1"/>
</dbReference>
<organism evidence="2 3">
    <name type="scientific">Gossypium harknessii</name>
    <dbReference type="NCBI Taxonomy" id="34285"/>
    <lineage>
        <taxon>Eukaryota</taxon>
        <taxon>Viridiplantae</taxon>
        <taxon>Streptophyta</taxon>
        <taxon>Embryophyta</taxon>
        <taxon>Tracheophyta</taxon>
        <taxon>Spermatophyta</taxon>
        <taxon>Magnoliopsida</taxon>
        <taxon>eudicotyledons</taxon>
        <taxon>Gunneridae</taxon>
        <taxon>Pentapetalae</taxon>
        <taxon>rosids</taxon>
        <taxon>malvids</taxon>
        <taxon>Malvales</taxon>
        <taxon>Malvaceae</taxon>
        <taxon>Malvoideae</taxon>
        <taxon>Gossypium</taxon>
    </lineage>
</organism>
<dbReference type="SUPFAM" id="SSF53098">
    <property type="entry name" value="Ribonuclease H-like"/>
    <property type="match status" value="1"/>
</dbReference>
<dbReference type="Gene3D" id="3.30.420.10">
    <property type="entry name" value="Ribonuclease H-like superfamily/Ribonuclease H"/>
    <property type="match status" value="1"/>
</dbReference>
<name>A0A7J9HBR5_9ROSI</name>
<keyword evidence="3" id="KW-1185">Reference proteome</keyword>
<dbReference type="GO" id="GO:0004523">
    <property type="term" value="F:RNA-DNA hybrid ribonuclease activity"/>
    <property type="evidence" value="ECO:0007669"/>
    <property type="project" value="InterPro"/>
</dbReference>
<dbReference type="InterPro" id="IPR002156">
    <property type="entry name" value="RNaseH_domain"/>
</dbReference>
<dbReference type="OrthoDB" id="957255at2759"/>
<accession>A0A7J9HBR5</accession>
<dbReference type="PANTHER" id="PTHR34023">
    <property type="entry name" value="RNASE H DOMAIN-CONTAINING PROTEIN"/>
    <property type="match status" value="1"/>
</dbReference>
<protein>
    <recommendedName>
        <fullName evidence="1">RNase H type-1 domain-containing protein</fullName>
    </recommendedName>
</protein>
<evidence type="ECO:0000259" key="1">
    <source>
        <dbReference type="Pfam" id="PF13456"/>
    </source>
</evidence>
<comment type="caution">
    <text evidence="2">The sequence shown here is derived from an EMBL/GenBank/DDBJ whole genome shotgun (WGS) entry which is preliminary data.</text>
</comment>
<dbReference type="PANTHER" id="PTHR34023:SF4">
    <property type="entry name" value="RNASE H TYPE-1 DOMAIN-CONTAINING PROTEIN"/>
    <property type="match status" value="1"/>
</dbReference>
<dbReference type="GO" id="GO:0003676">
    <property type="term" value="F:nucleic acid binding"/>
    <property type="evidence" value="ECO:0007669"/>
    <property type="project" value="InterPro"/>
</dbReference>
<dbReference type="Proteomes" id="UP000593560">
    <property type="component" value="Unassembled WGS sequence"/>
</dbReference>
<dbReference type="InterPro" id="IPR044730">
    <property type="entry name" value="RNase_H-like_dom_plant"/>
</dbReference>
<dbReference type="CDD" id="cd06222">
    <property type="entry name" value="RNase_H_like"/>
    <property type="match status" value="1"/>
</dbReference>
<feature type="domain" description="RNase H type-1" evidence="1">
    <location>
        <begin position="6"/>
        <end position="88"/>
    </location>
</feature>
<dbReference type="AlphaFoldDB" id="A0A7J9HBR5"/>
<dbReference type="InterPro" id="IPR012337">
    <property type="entry name" value="RNaseH-like_sf"/>
</dbReference>
<sequence>MTVGLTDILQVEVRVVLEGLKLAWDRGFRQIELECDSAMLIEFIRNGWASMSNDGKIRGIHGLCLIHLEVKFRHIQGEDNRVAGCIAKADGGMMDQLVILEEPPRYVREFLEDDIRQSLLVTNRAH</sequence>
<evidence type="ECO:0000313" key="2">
    <source>
        <dbReference type="EMBL" id="MBA0807253.1"/>
    </source>
</evidence>
<gene>
    <name evidence="2" type="ORF">Gohar_023071</name>
</gene>
<dbReference type="EMBL" id="JABFAD010000009">
    <property type="protein sequence ID" value="MBA0807253.1"/>
    <property type="molecule type" value="Genomic_DNA"/>
</dbReference>
<proteinExistence type="predicted"/>
<evidence type="ECO:0000313" key="3">
    <source>
        <dbReference type="Proteomes" id="UP000593560"/>
    </source>
</evidence>
<reference evidence="2 3" key="1">
    <citation type="journal article" date="2019" name="Genome Biol. Evol.">
        <title>Insights into the evolution of the New World diploid cottons (Gossypium, subgenus Houzingenia) based on genome sequencing.</title>
        <authorList>
            <person name="Grover C.E."/>
            <person name="Arick M.A. 2nd"/>
            <person name="Thrash A."/>
            <person name="Conover J.L."/>
            <person name="Sanders W.S."/>
            <person name="Peterson D.G."/>
            <person name="Frelichowski J.E."/>
            <person name="Scheffler J.A."/>
            <person name="Scheffler B.E."/>
            <person name="Wendel J.F."/>
        </authorList>
    </citation>
    <scope>NUCLEOTIDE SEQUENCE [LARGE SCALE GENOMIC DNA]</scope>
    <source>
        <strain evidence="2">0</strain>
        <tissue evidence="2">Leaf</tissue>
    </source>
</reference>